<evidence type="ECO:0000313" key="3">
    <source>
        <dbReference type="EMBL" id="GMR54083.1"/>
    </source>
</evidence>
<feature type="transmembrane region" description="Helical" evidence="2">
    <location>
        <begin position="222"/>
        <end position="243"/>
    </location>
</feature>
<gene>
    <name evidence="3" type="ORF">PMAYCL1PPCAC_24278</name>
</gene>
<accession>A0AAN5D064</accession>
<dbReference type="EMBL" id="BTRK01000005">
    <property type="protein sequence ID" value="GMR54083.1"/>
    <property type="molecule type" value="Genomic_DNA"/>
</dbReference>
<protein>
    <submittedName>
        <fullName evidence="3">Uncharacterized protein</fullName>
    </submittedName>
</protein>
<name>A0AAN5D064_9BILA</name>
<keyword evidence="2" id="KW-0472">Membrane</keyword>
<feature type="region of interest" description="Disordered" evidence="1">
    <location>
        <begin position="469"/>
        <end position="501"/>
    </location>
</feature>
<keyword evidence="2" id="KW-0812">Transmembrane</keyword>
<evidence type="ECO:0000256" key="2">
    <source>
        <dbReference type="SAM" id="Phobius"/>
    </source>
</evidence>
<keyword evidence="4" id="KW-1185">Reference proteome</keyword>
<comment type="caution">
    <text evidence="3">The sequence shown here is derived from an EMBL/GenBank/DDBJ whole genome shotgun (WGS) entry which is preliminary data.</text>
</comment>
<keyword evidence="2" id="KW-1133">Transmembrane helix</keyword>
<feature type="transmembrane region" description="Helical" evidence="2">
    <location>
        <begin position="142"/>
        <end position="164"/>
    </location>
</feature>
<dbReference type="Proteomes" id="UP001328107">
    <property type="component" value="Unassembled WGS sequence"/>
</dbReference>
<reference evidence="4" key="1">
    <citation type="submission" date="2022-10" db="EMBL/GenBank/DDBJ databases">
        <title>Genome assembly of Pristionchus species.</title>
        <authorList>
            <person name="Yoshida K."/>
            <person name="Sommer R.J."/>
        </authorList>
    </citation>
    <scope>NUCLEOTIDE SEQUENCE [LARGE SCALE GENOMIC DNA]</scope>
    <source>
        <strain evidence="4">RS5460</strain>
    </source>
</reference>
<evidence type="ECO:0000256" key="1">
    <source>
        <dbReference type="SAM" id="MobiDB-lite"/>
    </source>
</evidence>
<proteinExistence type="predicted"/>
<dbReference type="AlphaFoldDB" id="A0AAN5D064"/>
<organism evidence="3 4">
    <name type="scientific">Pristionchus mayeri</name>
    <dbReference type="NCBI Taxonomy" id="1317129"/>
    <lineage>
        <taxon>Eukaryota</taxon>
        <taxon>Metazoa</taxon>
        <taxon>Ecdysozoa</taxon>
        <taxon>Nematoda</taxon>
        <taxon>Chromadorea</taxon>
        <taxon>Rhabditida</taxon>
        <taxon>Rhabditina</taxon>
        <taxon>Diplogasteromorpha</taxon>
        <taxon>Diplogasteroidea</taxon>
        <taxon>Neodiplogasteridae</taxon>
        <taxon>Pristionchus</taxon>
    </lineage>
</organism>
<sequence length="514" mass="56127">MYRPWEAGRSSSVHTTNAYPVYPEYTLNRRLERRGGDGRGRSPLAMLRLGKNCAQMEDGYCDEYEYDQSPPPFTLFNGYIHVKSLSMAKLALLVLWLTRECQLQMMDQICRSGSTLHTCSRSPCAWLHMLMGGMPWALQIDALCNALLLGTMISALLFLGALWLRERQASSLHPSPSTLLKIVLIAFETLLELCFTFGLAYQLVTNMNRRQGGELVWSSVKGLIVMSIALASFLLHITTSLYICDRGQSFDYSKESSRLREDRRRRVDDYEDSMDVMNAGRRDDCEQAFGRAVKTGVHGMPLLGAVPLNHMTQLPPGSTGVYHTHSGTASPAYYNEPCQSKTSSSEESGVSSVGYGRLRQALRQQAKASRAAAVAAASAGQHHHLLQKSMGGASPHLHLAPSSSRPDLAAMSSSASAAALAASSVAGVAPPPVLLSPQAAAAAAPFMIEEAAGDYSQVRSLRQAELMRQSGVARSRKNSPASIHRRSQEGLLHSSSTPRLHVDTRPESAYLEVI</sequence>
<feature type="transmembrane region" description="Helical" evidence="2">
    <location>
        <begin position="179"/>
        <end position="201"/>
    </location>
</feature>
<evidence type="ECO:0000313" key="4">
    <source>
        <dbReference type="Proteomes" id="UP001328107"/>
    </source>
</evidence>